<dbReference type="GO" id="GO:0008270">
    <property type="term" value="F:zinc ion binding"/>
    <property type="evidence" value="ECO:0007669"/>
    <property type="project" value="InterPro"/>
</dbReference>
<feature type="compositionally biased region" description="Low complexity" evidence="1">
    <location>
        <begin position="268"/>
        <end position="280"/>
    </location>
</feature>
<dbReference type="AlphaFoldDB" id="A0A151J4W7"/>
<dbReference type="InterPro" id="IPR036875">
    <property type="entry name" value="Znf_CCHC_sf"/>
</dbReference>
<sequence>MSINACSVYPKSHIRDALELVPKYDGHNIPIWQFARTCKRAKDSIPLIDEALFVKMLRNKLSHHAYLAVEDETHETVAKFLESLKKTFGPDWSANYYRGQLSIAYKKQGEHILDYICRVKDLVTDIIEGDQSNLNRKLTHIETHLIESYALEAFYEGLPSKYRVELKAEGYTNFTDACAKAITIHNRLEKEKTRYKNSRNSHEENLTNTNGNTQTRILQRDNHHGPTDNTNAFDGTRKICTYCKNVGHLFHECRKRQYHVNNQRFDNNNNVNNNNNHNNNSLLTPSKTGNQFEASANGITRGQGNVRLIYPLECTPQECTSFDQTPMTCLSSNSNHLPFEVP</sequence>
<evidence type="ECO:0000313" key="3">
    <source>
        <dbReference type="Proteomes" id="UP000078492"/>
    </source>
</evidence>
<name>A0A151J4W7_9HYME</name>
<feature type="region of interest" description="Disordered" evidence="1">
    <location>
        <begin position="268"/>
        <end position="290"/>
    </location>
</feature>
<organism evidence="2 3">
    <name type="scientific">Trachymyrmex cornetzi</name>
    <dbReference type="NCBI Taxonomy" id="471704"/>
    <lineage>
        <taxon>Eukaryota</taxon>
        <taxon>Metazoa</taxon>
        <taxon>Ecdysozoa</taxon>
        <taxon>Arthropoda</taxon>
        <taxon>Hexapoda</taxon>
        <taxon>Insecta</taxon>
        <taxon>Pterygota</taxon>
        <taxon>Neoptera</taxon>
        <taxon>Endopterygota</taxon>
        <taxon>Hymenoptera</taxon>
        <taxon>Apocrita</taxon>
        <taxon>Aculeata</taxon>
        <taxon>Formicoidea</taxon>
        <taxon>Formicidae</taxon>
        <taxon>Myrmicinae</taxon>
        <taxon>Trachymyrmex</taxon>
    </lineage>
</organism>
<dbReference type="SUPFAM" id="SSF57756">
    <property type="entry name" value="Retrovirus zinc finger-like domains"/>
    <property type="match status" value="1"/>
</dbReference>
<keyword evidence="3" id="KW-1185">Reference proteome</keyword>
<gene>
    <name evidence="2" type="ORF">ALC57_09911</name>
</gene>
<evidence type="ECO:0000256" key="1">
    <source>
        <dbReference type="SAM" id="MobiDB-lite"/>
    </source>
</evidence>
<reference evidence="2 3" key="1">
    <citation type="submission" date="2015-09" db="EMBL/GenBank/DDBJ databases">
        <title>Trachymyrmex cornetzi WGS genome.</title>
        <authorList>
            <person name="Nygaard S."/>
            <person name="Hu H."/>
            <person name="Boomsma J."/>
            <person name="Zhang G."/>
        </authorList>
    </citation>
    <scope>NUCLEOTIDE SEQUENCE [LARGE SCALE GENOMIC DNA]</scope>
    <source>
        <strain evidence="2">Tcor2-1</strain>
        <tissue evidence="2">Whole body</tissue>
    </source>
</reference>
<evidence type="ECO:0000313" key="2">
    <source>
        <dbReference type="EMBL" id="KYN17807.1"/>
    </source>
</evidence>
<evidence type="ECO:0008006" key="4">
    <source>
        <dbReference type="Google" id="ProtNLM"/>
    </source>
</evidence>
<dbReference type="STRING" id="471704.A0A151J4W7"/>
<dbReference type="Proteomes" id="UP000078492">
    <property type="component" value="Unassembled WGS sequence"/>
</dbReference>
<accession>A0A151J4W7</accession>
<feature type="compositionally biased region" description="Polar residues" evidence="1">
    <location>
        <begin position="281"/>
        <end position="290"/>
    </location>
</feature>
<dbReference type="GO" id="GO:0003676">
    <property type="term" value="F:nucleic acid binding"/>
    <property type="evidence" value="ECO:0007669"/>
    <property type="project" value="InterPro"/>
</dbReference>
<protein>
    <recommendedName>
        <fullName evidence="4">CCHC-type domain-containing protein</fullName>
    </recommendedName>
</protein>
<dbReference type="EMBL" id="KQ980082">
    <property type="protein sequence ID" value="KYN17807.1"/>
    <property type="molecule type" value="Genomic_DNA"/>
</dbReference>
<proteinExistence type="predicted"/>